<evidence type="ECO:0000313" key="2">
    <source>
        <dbReference type="EMBL" id="KOF76533.1"/>
    </source>
</evidence>
<organism evidence="2">
    <name type="scientific">Octopus bimaculoides</name>
    <name type="common">California two-spotted octopus</name>
    <dbReference type="NCBI Taxonomy" id="37653"/>
    <lineage>
        <taxon>Eukaryota</taxon>
        <taxon>Metazoa</taxon>
        <taxon>Spiralia</taxon>
        <taxon>Lophotrochozoa</taxon>
        <taxon>Mollusca</taxon>
        <taxon>Cephalopoda</taxon>
        <taxon>Coleoidea</taxon>
        <taxon>Octopodiformes</taxon>
        <taxon>Octopoda</taxon>
        <taxon>Incirrata</taxon>
        <taxon>Octopodidae</taxon>
        <taxon>Octopus</taxon>
    </lineage>
</organism>
<keyword evidence="1" id="KW-1133">Transmembrane helix</keyword>
<proteinExistence type="predicted"/>
<feature type="transmembrane region" description="Helical" evidence="1">
    <location>
        <begin position="36"/>
        <end position="59"/>
    </location>
</feature>
<name>A0A0L8GHU6_OCTBM</name>
<dbReference type="EMBL" id="KQ421758">
    <property type="protein sequence ID" value="KOF76533.1"/>
    <property type="molecule type" value="Genomic_DNA"/>
</dbReference>
<dbReference type="AlphaFoldDB" id="A0A0L8GHU6"/>
<accession>A0A0L8GHU6</accession>
<protein>
    <submittedName>
        <fullName evidence="2">Uncharacterized protein</fullName>
    </submittedName>
</protein>
<reference evidence="2" key="1">
    <citation type="submission" date="2015-07" db="EMBL/GenBank/DDBJ databases">
        <title>MeaNS - Measles Nucleotide Surveillance Program.</title>
        <authorList>
            <person name="Tran T."/>
            <person name="Druce J."/>
        </authorList>
    </citation>
    <scope>NUCLEOTIDE SEQUENCE</scope>
    <source>
        <strain evidence="2">UCB-OBI-ISO-001</strain>
        <tissue evidence="2">Gonad</tissue>
    </source>
</reference>
<keyword evidence="1" id="KW-0812">Transmembrane</keyword>
<sequence length="62" mass="7495">MFDSDITSSTVQQDVSFRLFKTYTIWFHLKVESVLFQFQFLLLIFLQKLMNVSTFYSLFLKI</sequence>
<evidence type="ECO:0000256" key="1">
    <source>
        <dbReference type="SAM" id="Phobius"/>
    </source>
</evidence>
<gene>
    <name evidence="2" type="ORF">OCBIM_22033250mg</name>
</gene>
<keyword evidence="1" id="KW-0472">Membrane</keyword>